<protein>
    <submittedName>
        <fullName evidence="8">Conserved hypothetical membrane protein</fullName>
    </submittedName>
</protein>
<feature type="transmembrane region" description="Helical" evidence="6">
    <location>
        <begin position="50"/>
        <end position="70"/>
    </location>
</feature>
<keyword evidence="4 6" id="KW-1133">Transmembrane helix</keyword>
<evidence type="ECO:0000256" key="5">
    <source>
        <dbReference type="ARBA" id="ARBA00023136"/>
    </source>
</evidence>
<dbReference type="PANTHER" id="PTHR38459">
    <property type="entry name" value="PROPHAGE BACTOPRENOL-LINKED GLUCOSE TRANSLOCASE HOMOLOG"/>
    <property type="match status" value="1"/>
</dbReference>
<accession>A0A160TL75</accession>
<evidence type="ECO:0000313" key="8">
    <source>
        <dbReference type="EMBL" id="CUS45178.1"/>
    </source>
</evidence>
<evidence type="ECO:0000256" key="2">
    <source>
        <dbReference type="ARBA" id="ARBA00009399"/>
    </source>
</evidence>
<evidence type="ECO:0000256" key="4">
    <source>
        <dbReference type="ARBA" id="ARBA00022989"/>
    </source>
</evidence>
<feature type="domain" description="GtrA/DPMS transmembrane" evidence="7">
    <location>
        <begin position="22"/>
        <end position="142"/>
    </location>
</feature>
<name>A0A160TL75_9ZZZZ</name>
<keyword evidence="5 6" id="KW-0472">Membrane</keyword>
<dbReference type="PANTHER" id="PTHR38459:SF1">
    <property type="entry name" value="PROPHAGE BACTOPRENOL-LINKED GLUCOSE TRANSLOCASE HOMOLOG"/>
    <property type="match status" value="1"/>
</dbReference>
<comment type="subcellular location">
    <subcellularLocation>
        <location evidence="1">Membrane</location>
        <topology evidence="1">Multi-pass membrane protein</topology>
    </subcellularLocation>
</comment>
<feature type="transmembrane region" description="Helical" evidence="6">
    <location>
        <begin position="20"/>
        <end position="44"/>
    </location>
</feature>
<organism evidence="8">
    <name type="scientific">hydrothermal vent metagenome</name>
    <dbReference type="NCBI Taxonomy" id="652676"/>
    <lineage>
        <taxon>unclassified sequences</taxon>
        <taxon>metagenomes</taxon>
        <taxon>ecological metagenomes</taxon>
    </lineage>
</organism>
<evidence type="ECO:0000256" key="1">
    <source>
        <dbReference type="ARBA" id="ARBA00004141"/>
    </source>
</evidence>
<proteinExistence type="inferred from homology"/>
<gene>
    <name evidence="8" type="ORF">MGWOODY_Smn3750</name>
</gene>
<comment type="similarity">
    <text evidence="2">Belongs to the GtrA family.</text>
</comment>
<dbReference type="InterPro" id="IPR007267">
    <property type="entry name" value="GtrA_DPMS_TM"/>
</dbReference>
<dbReference type="InterPro" id="IPR051401">
    <property type="entry name" value="GtrA_CellWall_Glycosyl"/>
</dbReference>
<feature type="transmembrane region" description="Helical" evidence="6">
    <location>
        <begin position="91"/>
        <end position="110"/>
    </location>
</feature>
<dbReference type="GO" id="GO:0005886">
    <property type="term" value="C:plasma membrane"/>
    <property type="evidence" value="ECO:0007669"/>
    <property type="project" value="TreeGrafter"/>
</dbReference>
<dbReference type="GO" id="GO:0000271">
    <property type="term" value="P:polysaccharide biosynthetic process"/>
    <property type="evidence" value="ECO:0007669"/>
    <property type="project" value="InterPro"/>
</dbReference>
<keyword evidence="3 6" id="KW-0812">Transmembrane</keyword>
<evidence type="ECO:0000259" key="7">
    <source>
        <dbReference type="Pfam" id="PF04138"/>
    </source>
</evidence>
<feature type="transmembrane region" description="Helical" evidence="6">
    <location>
        <begin position="116"/>
        <end position="136"/>
    </location>
</feature>
<dbReference type="AlphaFoldDB" id="A0A160TL75"/>
<reference evidence="8" key="1">
    <citation type="submission" date="2015-10" db="EMBL/GenBank/DDBJ databases">
        <authorList>
            <person name="Gilbert D.G."/>
        </authorList>
    </citation>
    <scope>NUCLEOTIDE SEQUENCE</scope>
</reference>
<evidence type="ECO:0000256" key="3">
    <source>
        <dbReference type="ARBA" id="ARBA00022692"/>
    </source>
</evidence>
<dbReference type="Pfam" id="PF04138">
    <property type="entry name" value="GtrA_DPMS_TM"/>
    <property type="match status" value="1"/>
</dbReference>
<evidence type="ECO:0000256" key="6">
    <source>
        <dbReference type="SAM" id="Phobius"/>
    </source>
</evidence>
<dbReference type="EMBL" id="CZQE01000218">
    <property type="protein sequence ID" value="CUS45178.1"/>
    <property type="molecule type" value="Genomic_DNA"/>
</dbReference>
<sequence>MTAILRQIETWRASGLLEQLIRFGIAGGISSVIYFAVYMPLALYVFGGHLAVLAVPPAFLVAVVAGFFLHSAWSFKGHGTRDQSGRQHLKFFLVQSFGLLLNAAFTWIITGPLFHGPVWLPMIPVLTVTPLATFALNRQWVFG</sequence>